<accession>A0A1V9ZSL2</accession>
<feature type="coiled-coil region" evidence="1">
    <location>
        <begin position="1"/>
        <end position="44"/>
    </location>
</feature>
<feature type="region of interest" description="Disordered" evidence="2">
    <location>
        <begin position="350"/>
        <end position="369"/>
    </location>
</feature>
<reference evidence="3 4" key="1">
    <citation type="journal article" date="2014" name="Genome Biol. Evol.">
        <title>The secreted proteins of Achlya hypogyna and Thraustotheca clavata identify the ancestral oomycete secretome and reveal gene acquisitions by horizontal gene transfer.</title>
        <authorList>
            <person name="Misner I."/>
            <person name="Blouin N."/>
            <person name="Leonard G."/>
            <person name="Richards T.A."/>
            <person name="Lane C.E."/>
        </authorList>
    </citation>
    <scope>NUCLEOTIDE SEQUENCE [LARGE SCALE GENOMIC DNA]</scope>
    <source>
        <strain evidence="3 4">ATCC 48635</strain>
    </source>
</reference>
<name>A0A1V9ZSL2_ACHHY</name>
<keyword evidence="1" id="KW-0175">Coiled coil</keyword>
<sequence length="369" mass="42158">MEDVERVRNRLKQRRHRARLMRKRKELLAEIDELQKVLYRLVRRGNVPPTLLPWPEVAASLGAAATKAQYTCTQLRFHSRRMLHLVRAMTSWVTSIVRSRNLPQSGSLVALVTLSAEPVARRVGLDWFTQHMYHNTQRMLQLSAFPVGGPVLDILPFDCGNDISDTVRRLQIMYDAPLCTVYTVLRGKIWSKLRGDMYPWASEVLDNDMVQSIDANMLYRRSPLDAEESNYYVCREFANDDHAVLLVGNLHQDATQPRNERWRPRMFWYVLESVGPETARLRMMSYSGPQLVNGVVLTWQDELASAGEDVSGLSAGEQFTRYQALVGPEWQSLLESDRAFFTLKPGELVGTSDASSTSSTRAPRTKRNT</sequence>
<evidence type="ECO:0000313" key="4">
    <source>
        <dbReference type="Proteomes" id="UP000243579"/>
    </source>
</evidence>
<protein>
    <submittedName>
        <fullName evidence="3">Uncharacterized protein</fullName>
    </submittedName>
</protein>
<evidence type="ECO:0000313" key="3">
    <source>
        <dbReference type="EMBL" id="OQS00995.1"/>
    </source>
</evidence>
<proteinExistence type="predicted"/>
<dbReference type="AlphaFoldDB" id="A0A1V9ZSL2"/>
<keyword evidence="4" id="KW-1185">Reference proteome</keyword>
<dbReference type="Proteomes" id="UP000243579">
    <property type="component" value="Unassembled WGS sequence"/>
</dbReference>
<gene>
    <name evidence="3" type="ORF">ACHHYP_02024</name>
</gene>
<comment type="caution">
    <text evidence="3">The sequence shown here is derived from an EMBL/GenBank/DDBJ whole genome shotgun (WGS) entry which is preliminary data.</text>
</comment>
<evidence type="ECO:0000256" key="2">
    <source>
        <dbReference type="SAM" id="MobiDB-lite"/>
    </source>
</evidence>
<feature type="compositionally biased region" description="Low complexity" evidence="2">
    <location>
        <begin position="351"/>
        <end position="362"/>
    </location>
</feature>
<evidence type="ECO:0000256" key="1">
    <source>
        <dbReference type="SAM" id="Coils"/>
    </source>
</evidence>
<organism evidence="3 4">
    <name type="scientific">Achlya hypogyna</name>
    <name type="common">Oomycete</name>
    <name type="synonym">Protoachlya hypogyna</name>
    <dbReference type="NCBI Taxonomy" id="1202772"/>
    <lineage>
        <taxon>Eukaryota</taxon>
        <taxon>Sar</taxon>
        <taxon>Stramenopiles</taxon>
        <taxon>Oomycota</taxon>
        <taxon>Saprolegniomycetes</taxon>
        <taxon>Saprolegniales</taxon>
        <taxon>Achlyaceae</taxon>
        <taxon>Achlya</taxon>
    </lineage>
</organism>
<dbReference type="EMBL" id="JNBR01000018">
    <property type="protein sequence ID" value="OQS00995.1"/>
    <property type="molecule type" value="Genomic_DNA"/>
</dbReference>